<comment type="caution">
    <text evidence="2">The sequence shown here is derived from an EMBL/GenBank/DDBJ whole genome shotgun (WGS) entry which is preliminary data.</text>
</comment>
<protein>
    <submittedName>
        <fullName evidence="2">Uncharacterized protein</fullName>
    </submittedName>
</protein>
<gene>
    <name evidence="2" type="ORF">SPAR_29701</name>
</gene>
<keyword evidence="1" id="KW-0472">Membrane</keyword>
<organism evidence="2 3">
    <name type="scientific">Streptomyces sparsogenes DSM 40356</name>
    <dbReference type="NCBI Taxonomy" id="1331668"/>
    <lineage>
        <taxon>Bacteria</taxon>
        <taxon>Bacillati</taxon>
        <taxon>Actinomycetota</taxon>
        <taxon>Actinomycetes</taxon>
        <taxon>Kitasatosporales</taxon>
        <taxon>Streptomycetaceae</taxon>
        <taxon>Streptomyces</taxon>
    </lineage>
</organism>
<sequence length="231" mass="24825">MELRVQRGILWVGWAAVPVRNISWVEVFKSKPDWGKAGVYFLPLVVFAFLVSARLDLTDGGGWVGGPVLSVLTLFNLVVVCAVLLRSRKPVLVVGSVAGQIVYAIDHPEYEFFAVLYNTTNNFGSVVNMNGGKGNTGINHGTVVHNDGTAQDTELRAAVTDLTRLLQDLRPELTPDQAQTLEDALPALTPDRAALRERGMILASVSQIAATVGEVGRPVVEALGRLLALLG</sequence>
<name>A0A1R1SBP6_9ACTN</name>
<keyword evidence="1" id="KW-1133">Transmembrane helix</keyword>
<dbReference type="EMBL" id="ASQP01000387">
    <property type="protein sequence ID" value="OMI35821.1"/>
    <property type="molecule type" value="Genomic_DNA"/>
</dbReference>
<proteinExistence type="predicted"/>
<dbReference type="Pfam" id="PF19744">
    <property type="entry name" value="DUF6232"/>
    <property type="match status" value="1"/>
</dbReference>
<dbReference type="InterPro" id="IPR045629">
    <property type="entry name" value="DUF6232"/>
</dbReference>
<accession>A0A1R1SBP6</accession>
<evidence type="ECO:0000313" key="3">
    <source>
        <dbReference type="Proteomes" id="UP000186168"/>
    </source>
</evidence>
<feature type="transmembrane region" description="Helical" evidence="1">
    <location>
        <begin position="37"/>
        <end position="55"/>
    </location>
</feature>
<keyword evidence="3" id="KW-1185">Reference proteome</keyword>
<dbReference type="AlphaFoldDB" id="A0A1R1SBP6"/>
<feature type="transmembrane region" description="Helical" evidence="1">
    <location>
        <begin position="61"/>
        <end position="85"/>
    </location>
</feature>
<evidence type="ECO:0000256" key="1">
    <source>
        <dbReference type="SAM" id="Phobius"/>
    </source>
</evidence>
<evidence type="ECO:0000313" key="2">
    <source>
        <dbReference type="EMBL" id="OMI35821.1"/>
    </source>
</evidence>
<dbReference type="Proteomes" id="UP000186168">
    <property type="component" value="Unassembled WGS sequence"/>
</dbReference>
<keyword evidence="1" id="KW-0812">Transmembrane</keyword>
<reference evidence="2 3" key="1">
    <citation type="submission" date="2013-05" db="EMBL/GenBank/DDBJ databases">
        <title>Genome sequence of Streptomyces sparsogenes DSM 40356.</title>
        <authorList>
            <person name="Coyne S."/>
            <person name="Seebeck F.P."/>
        </authorList>
    </citation>
    <scope>NUCLEOTIDE SEQUENCE [LARGE SCALE GENOMIC DNA]</scope>
    <source>
        <strain evidence="2 3">DSM 40356</strain>
    </source>
</reference>